<feature type="region of interest" description="Disordered" evidence="7">
    <location>
        <begin position="580"/>
        <end position="605"/>
    </location>
</feature>
<feature type="region of interest" description="Disordered" evidence="7">
    <location>
        <begin position="904"/>
        <end position="926"/>
    </location>
</feature>
<dbReference type="Pfam" id="PF07714">
    <property type="entry name" value="PK_Tyr_Ser-Thr"/>
    <property type="match status" value="1"/>
</dbReference>
<dbReference type="SUPFAM" id="SSF48403">
    <property type="entry name" value="Ankyrin repeat"/>
    <property type="match status" value="1"/>
</dbReference>
<dbReference type="GO" id="GO:0005524">
    <property type="term" value="F:ATP binding"/>
    <property type="evidence" value="ECO:0007669"/>
    <property type="project" value="InterPro"/>
</dbReference>
<keyword evidence="4" id="KW-0638">Presynaptic neurotoxin</keyword>
<keyword evidence="4" id="KW-0528">Neurotoxin</keyword>
<dbReference type="InterPro" id="IPR036770">
    <property type="entry name" value="Ankyrin_rpt-contain_sf"/>
</dbReference>
<evidence type="ECO:0000256" key="2">
    <source>
        <dbReference type="ARBA" id="ARBA00022483"/>
    </source>
</evidence>
<protein>
    <submittedName>
        <fullName evidence="9">Putative inactive serine/threonine-protein kinase tex14</fullName>
    </submittedName>
</protein>
<organism evidence="9">
    <name type="scientific">Amblyomma sculptum</name>
    <name type="common">Tick</name>
    <dbReference type="NCBI Taxonomy" id="1581419"/>
    <lineage>
        <taxon>Eukaryota</taxon>
        <taxon>Metazoa</taxon>
        <taxon>Ecdysozoa</taxon>
        <taxon>Arthropoda</taxon>
        <taxon>Chelicerata</taxon>
        <taxon>Arachnida</taxon>
        <taxon>Acari</taxon>
        <taxon>Parasitiformes</taxon>
        <taxon>Ixodida</taxon>
        <taxon>Ixodoidea</taxon>
        <taxon>Ixodidae</taxon>
        <taxon>Amblyomminae</taxon>
        <taxon>Amblyomma</taxon>
    </lineage>
</organism>
<dbReference type="InterPro" id="IPR039339">
    <property type="entry name" value="Tex14"/>
</dbReference>
<feature type="region of interest" description="Disordered" evidence="7">
    <location>
        <begin position="88"/>
        <end position="122"/>
    </location>
</feature>
<keyword evidence="5" id="KW-0472">Membrane</keyword>
<feature type="region of interest" description="Disordered" evidence="7">
    <location>
        <begin position="659"/>
        <end position="744"/>
    </location>
</feature>
<dbReference type="InterPro" id="IPR000719">
    <property type="entry name" value="Prot_kinase_dom"/>
</dbReference>
<evidence type="ECO:0000256" key="4">
    <source>
        <dbReference type="ARBA" id="ARBA00023028"/>
    </source>
</evidence>
<feature type="region of interest" description="Disordered" evidence="7">
    <location>
        <begin position="524"/>
        <end position="567"/>
    </location>
</feature>
<name>A0A1E1XLB2_AMBSC</name>
<keyword evidence="6" id="KW-0040">ANK repeat</keyword>
<dbReference type="PANTHER" id="PTHR23060">
    <property type="entry name" value="TESTIS EXPRESSED GENE 14"/>
    <property type="match status" value="1"/>
</dbReference>
<dbReference type="EMBL" id="GFAA01003292">
    <property type="protein sequence ID" value="JAU00143.1"/>
    <property type="molecule type" value="mRNA"/>
</dbReference>
<feature type="compositionally biased region" description="Polar residues" evidence="7">
    <location>
        <begin position="708"/>
        <end position="725"/>
    </location>
</feature>
<reference evidence="9" key="1">
    <citation type="submission" date="2016-09" db="EMBL/GenBank/DDBJ databases">
        <authorList>
            <person name="Capua I."/>
            <person name="De Benedictis P."/>
            <person name="Joannis T."/>
            <person name="Lombin L.H."/>
            <person name="Cattoli G."/>
        </authorList>
    </citation>
    <scope>NUCLEOTIDE SEQUENCE</scope>
</reference>
<dbReference type="GO" id="GO:0007094">
    <property type="term" value="P:mitotic spindle assembly checkpoint signaling"/>
    <property type="evidence" value="ECO:0007669"/>
    <property type="project" value="InterPro"/>
</dbReference>
<accession>A0A1E1XLB2</accession>
<evidence type="ECO:0000256" key="3">
    <source>
        <dbReference type="ARBA" id="ARBA00022537"/>
    </source>
</evidence>
<dbReference type="PROSITE" id="PS50011">
    <property type="entry name" value="PROTEIN_KINASE_DOM"/>
    <property type="match status" value="1"/>
</dbReference>
<feature type="compositionally biased region" description="Gly residues" evidence="7">
    <location>
        <begin position="88"/>
        <end position="100"/>
    </location>
</feature>
<proteinExistence type="evidence at transcript level"/>
<dbReference type="GO" id="GO:0000776">
    <property type="term" value="C:kinetochore"/>
    <property type="evidence" value="ECO:0007669"/>
    <property type="project" value="TreeGrafter"/>
</dbReference>
<keyword evidence="2" id="KW-0268">Exocytosis</keyword>
<evidence type="ECO:0000259" key="8">
    <source>
        <dbReference type="PROSITE" id="PS50011"/>
    </source>
</evidence>
<dbReference type="Gene3D" id="1.25.40.20">
    <property type="entry name" value="Ankyrin repeat-containing domain"/>
    <property type="match status" value="1"/>
</dbReference>
<dbReference type="InterPro" id="IPR002110">
    <property type="entry name" value="Ankyrin_rpt"/>
</dbReference>
<feature type="region of interest" description="Disordered" evidence="7">
    <location>
        <begin position="455"/>
        <end position="511"/>
    </location>
</feature>
<keyword evidence="9" id="KW-0808">Transferase</keyword>
<dbReference type="InterPro" id="IPR001245">
    <property type="entry name" value="Ser-Thr/Tyr_kinase_cat_dom"/>
</dbReference>
<feature type="repeat" description="ANK" evidence="6">
    <location>
        <begin position="8"/>
        <end position="40"/>
    </location>
</feature>
<dbReference type="InterPro" id="IPR011009">
    <property type="entry name" value="Kinase-like_dom_sf"/>
</dbReference>
<evidence type="ECO:0000313" key="9">
    <source>
        <dbReference type="EMBL" id="JAU00143.1"/>
    </source>
</evidence>
<keyword evidence="9" id="KW-0418">Kinase</keyword>
<dbReference type="GO" id="GO:0007140">
    <property type="term" value="P:male meiotic nuclear division"/>
    <property type="evidence" value="ECO:0007669"/>
    <property type="project" value="InterPro"/>
</dbReference>
<feature type="domain" description="Protein kinase" evidence="8">
    <location>
        <begin position="120"/>
        <end position="436"/>
    </location>
</feature>
<dbReference type="GO" id="GO:0051306">
    <property type="term" value="P:mitotic sister chromatid separation"/>
    <property type="evidence" value="ECO:0007669"/>
    <property type="project" value="InterPro"/>
</dbReference>
<dbReference type="AlphaFoldDB" id="A0A1E1XLB2"/>
<sequence>DPNFRCGGGATAVHAACRRGSRALLQQLLECGGDLRLRDGQGRTPQDWAMGHADPQCRRKLLAFINTRRALAYRFGDAAALLEEESAGAGGLDGTPGGGSAAAASLRRRFGRPTPPRRSGRAERIRADGGFGVVYCSPARETGVSTFVPFVASNYLYNSEESSITWCGPQSLLQTMYWDKLRVSVKKSSLSGSHTRGPCSDILITELEKIRRLTFHPYLLWPLAVSPVQNMDDVLLVFECVHFGSLFDVLHNNSGQLLNNGGGPLSRGRLLLVLQQACEALLFLHSRRWVHGCVSSHCVYVVTPCLGKLGNFECVQRTSSEEDSEGGAGGAYVFPGEEFLDYYYHWMAPEVLAGGRPTVLSDLYQFCAVLWELFAEQVPWGSADRAAVERALTQERRGLSRRSELPPPLDTLVHAALAPDPADRDADLEDVYQALAAAAHDEGGAGFAVGRLEQQSHPQHAGDGARTKSTPGRPSRRASATEVDHATAATVIHRAPPPPAIQHRRRAASTVADMSDLEELISLAEEERAPPQQLRSPPPPRRPYRGGGSQPRDTLTTSAAHPPPLDLLSTRFDQVSLSSSMDPMDFTEAPKTPTFSSRQPDRPSFEACTQTEPEAAAPPLLRPRTRGFVPCGSSAAASMRSAFTNTLLVDTEAATTATAQSVARASRPAATTAEPLAGGGASTRRTVRPSKPAGHSYGVSPFVPTNRLLATSGSMQQQQQRTVADSSGPADGSRVSTLSGQPWRARSAVVDSRYRQQPQASTFATRGTSVCRVEDAILEGLEDGERYHRELVGRAVCAETLSQPSRKVEEDGDATRTLVADCSLPPSLAMMEGDVTDNEVKSVQTEPNHAYKVEVVTMTCPVVQHTLTVTSTNLLTGETTVTEESTGADVVQVQWNPEQINITTPDTSLNTSGHNTSAAALPQPQS</sequence>
<dbReference type="GO" id="GO:0030496">
    <property type="term" value="C:midbody"/>
    <property type="evidence" value="ECO:0007669"/>
    <property type="project" value="TreeGrafter"/>
</dbReference>
<evidence type="ECO:0000256" key="7">
    <source>
        <dbReference type="SAM" id="MobiDB-lite"/>
    </source>
</evidence>
<comment type="subcellular location">
    <subcellularLocation>
        <location evidence="1">Target cell membrane</location>
    </subcellularLocation>
</comment>
<dbReference type="GO" id="GO:0008608">
    <property type="term" value="P:attachment of spindle microtubules to kinetochore"/>
    <property type="evidence" value="ECO:0007669"/>
    <property type="project" value="InterPro"/>
</dbReference>
<keyword evidence="5" id="KW-1053">Target membrane</keyword>
<dbReference type="GO" id="GO:0006887">
    <property type="term" value="P:exocytosis"/>
    <property type="evidence" value="ECO:0007669"/>
    <property type="project" value="UniProtKB-KW"/>
</dbReference>
<keyword evidence="4" id="KW-0800">Toxin</keyword>
<evidence type="ECO:0000256" key="6">
    <source>
        <dbReference type="PROSITE-ProRule" id="PRU00023"/>
    </source>
</evidence>
<dbReference type="GO" id="GO:0044218">
    <property type="term" value="C:other organism cell membrane"/>
    <property type="evidence" value="ECO:0007669"/>
    <property type="project" value="UniProtKB-KW"/>
</dbReference>
<dbReference type="PROSITE" id="PS50297">
    <property type="entry name" value="ANK_REP_REGION"/>
    <property type="match status" value="1"/>
</dbReference>
<dbReference type="SUPFAM" id="SSF56112">
    <property type="entry name" value="Protein kinase-like (PK-like)"/>
    <property type="match status" value="1"/>
</dbReference>
<dbReference type="GO" id="GO:0004672">
    <property type="term" value="F:protein kinase activity"/>
    <property type="evidence" value="ECO:0007669"/>
    <property type="project" value="InterPro"/>
</dbReference>
<evidence type="ECO:0000256" key="5">
    <source>
        <dbReference type="ARBA" id="ARBA00023298"/>
    </source>
</evidence>
<dbReference type="PANTHER" id="PTHR23060:SF3">
    <property type="entry name" value="TESTIS EXPRESSED 14, INTERCELLULAR BRIDGE FORMING FACTOR"/>
    <property type="match status" value="1"/>
</dbReference>
<dbReference type="Gene3D" id="1.10.510.10">
    <property type="entry name" value="Transferase(Phosphotransferase) domain 1"/>
    <property type="match status" value="1"/>
</dbReference>
<dbReference type="GO" id="GO:0043063">
    <property type="term" value="P:intercellular bridge organization"/>
    <property type="evidence" value="ECO:0007669"/>
    <property type="project" value="InterPro"/>
</dbReference>
<reference evidence="9" key="2">
    <citation type="journal article" date="2017" name="Front. Cell. Infect. Microbiol.">
        <title>Analysis of the Salivary Gland Transcriptome of Unfed and Partially Fed Amblyomma sculptum Ticks and Descriptive Proteome of the Saliva.</title>
        <authorList>
            <person name="Esteves E."/>
            <person name="Maruyama S.R."/>
            <person name="Kawahara R."/>
            <person name="Fujita A."/>
            <person name="Martins L.A."/>
            <person name="Righi A.A."/>
            <person name="Costa F.B."/>
            <person name="Palmisano G."/>
            <person name="Labruna M.B."/>
            <person name="Sa-Nunes A."/>
            <person name="Ribeiro J.M.C."/>
            <person name="Fogaca A.C."/>
        </authorList>
    </citation>
    <scope>NUCLEOTIDE SEQUENCE</scope>
</reference>
<keyword evidence="3" id="KW-1052">Target cell membrane</keyword>
<evidence type="ECO:0000256" key="1">
    <source>
        <dbReference type="ARBA" id="ARBA00004175"/>
    </source>
</evidence>
<dbReference type="GO" id="GO:0045171">
    <property type="term" value="C:intercellular bridge"/>
    <property type="evidence" value="ECO:0007669"/>
    <property type="project" value="TreeGrafter"/>
</dbReference>
<dbReference type="PROSITE" id="PS50088">
    <property type="entry name" value="ANK_REPEAT"/>
    <property type="match status" value="1"/>
</dbReference>
<dbReference type="GO" id="GO:0044231">
    <property type="term" value="C:host cell presynaptic membrane"/>
    <property type="evidence" value="ECO:0007669"/>
    <property type="project" value="UniProtKB-KW"/>
</dbReference>
<feature type="non-terminal residue" evidence="9">
    <location>
        <position position="1"/>
    </location>
</feature>